<dbReference type="SMART" id="SM00700">
    <property type="entry name" value="JHBP"/>
    <property type="match status" value="1"/>
</dbReference>
<gene>
    <name evidence="2" type="ORF">HERILL_LOCUS5227</name>
</gene>
<dbReference type="EMBL" id="LR899010">
    <property type="protein sequence ID" value="CAD7082174.1"/>
    <property type="molecule type" value="Genomic_DNA"/>
</dbReference>
<dbReference type="OMA" id="KPAINEM"/>
<reference evidence="2 3" key="1">
    <citation type="submission" date="2020-11" db="EMBL/GenBank/DDBJ databases">
        <authorList>
            <person name="Wallbank WR R."/>
            <person name="Pardo Diaz C."/>
            <person name="Kozak K."/>
            <person name="Martin S."/>
            <person name="Jiggins C."/>
            <person name="Moest M."/>
            <person name="Warren A I."/>
            <person name="Generalovic N T."/>
            <person name="Byers J.R.P. K."/>
            <person name="Montejo-Kovacevich G."/>
            <person name="Yen C E."/>
        </authorList>
    </citation>
    <scope>NUCLEOTIDE SEQUENCE [LARGE SCALE GENOMIC DNA]</scope>
</reference>
<dbReference type="Pfam" id="PF06585">
    <property type="entry name" value="JHBP"/>
    <property type="match status" value="1"/>
</dbReference>
<dbReference type="AlphaFoldDB" id="A0A7R8UK88"/>
<accession>A0A7R8UK88</accession>
<protein>
    <submittedName>
        <fullName evidence="2">Uncharacterized protein</fullName>
    </submittedName>
</protein>
<sequence>MQLFIVLAACFAAAFAQSPAKKLEETLISIRDQMPCGFPDWGLPPLAPLQGDYFNLYHKLWILQINGGASDFLIEGLNDFDISNVNLNVLTLKLNMDLNFNKIHAKGKYFIESFIISPLKLKGKGTFDINLTDLSIKIYGRIGMVDGILRLMDLDVVIGLDGMKSKITGLVGPLGTLVLSSIVDKVIVGFIADNQEALTDNIREILLPQINNLLKDFTISDVLQLLQNSPEFPPCVAKAA</sequence>
<dbReference type="Proteomes" id="UP000594454">
    <property type="component" value="Chromosome 2"/>
</dbReference>
<organism evidence="2 3">
    <name type="scientific">Hermetia illucens</name>
    <name type="common">Black soldier fly</name>
    <dbReference type="NCBI Taxonomy" id="343691"/>
    <lineage>
        <taxon>Eukaryota</taxon>
        <taxon>Metazoa</taxon>
        <taxon>Ecdysozoa</taxon>
        <taxon>Arthropoda</taxon>
        <taxon>Hexapoda</taxon>
        <taxon>Insecta</taxon>
        <taxon>Pterygota</taxon>
        <taxon>Neoptera</taxon>
        <taxon>Endopterygota</taxon>
        <taxon>Diptera</taxon>
        <taxon>Brachycera</taxon>
        <taxon>Stratiomyomorpha</taxon>
        <taxon>Stratiomyidae</taxon>
        <taxon>Hermetiinae</taxon>
        <taxon>Hermetia</taxon>
    </lineage>
</organism>
<dbReference type="OrthoDB" id="6380971at2759"/>
<feature type="chain" id="PRO_5031227850" evidence="1">
    <location>
        <begin position="17"/>
        <end position="240"/>
    </location>
</feature>
<dbReference type="InParanoid" id="A0A7R8UK88"/>
<keyword evidence="1" id="KW-0732">Signal</keyword>
<evidence type="ECO:0000256" key="1">
    <source>
        <dbReference type="SAM" id="SignalP"/>
    </source>
</evidence>
<dbReference type="PANTHER" id="PTHR20993:SF0">
    <property type="entry name" value="GH07914P"/>
    <property type="match status" value="1"/>
</dbReference>
<feature type="signal peptide" evidence="1">
    <location>
        <begin position="1"/>
        <end position="16"/>
    </location>
</feature>
<evidence type="ECO:0000313" key="2">
    <source>
        <dbReference type="EMBL" id="CAD7082174.1"/>
    </source>
</evidence>
<dbReference type="InterPro" id="IPR010562">
    <property type="entry name" value="Haemolymph_juvenile_hormone-bd"/>
</dbReference>
<dbReference type="Gene3D" id="3.15.10.30">
    <property type="entry name" value="Haemolymph juvenile hormone binding protein"/>
    <property type="match status" value="1"/>
</dbReference>
<keyword evidence="3" id="KW-1185">Reference proteome</keyword>
<dbReference type="InterPro" id="IPR038606">
    <property type="entry name" value="To_sf"/>
</dbReference>
<evidence type="ECO:0000313" key="3">
    <source>
        <dbReference type="Proteomes" id="UP000594454"/>
    </source>
</evidence>
<name>A0A7R8UK88_HERIL</name>
<proteinExistence type="predicted"/>
<dbReference type="PANTHER" id="PTHR20993">
    <property type="entry name" value="GH07914P"/>
    <property type="match status" value="1"/>
</dbReference>